<comment type="caution">
    <text evidence="2">The sequence shown here is derived from an EMBL/GenBank/DDBJ whole genome shotgun (WGS) entry which is preliminary data.</text>
</comment>
<proteinExistence type="predicted"/>
<feature type="transmembrane region" description="Helical" evidence="1">
    <location>
        <begin position="41"/>
        <end position="62"/>
    </location>
</feature>
<evidence type="ECO:0008006" key="4">
    <source>
        <dbReference type="Google" id="ProtNLM"/>
    </source>
</evidence>
<keyword evidence="1" id="KW-0472">Membrane</keyword>
<evidence type="ECO:0000313" key="2">
    <source>
        <dbReference type="EMBL" id="MBB6446011.1"/>
    </source>
</evidence>
<keyword evidence="3" id="KW-1185">Reference proteome</keyword>
<keyword evidence="1" id="KW-0812">Transmembrane</keyword>
<dbReference type="EMBL" id="JACHGK010000008">
    <property type="protein sequence ID" value="MBB6446011.1"/>
    <property type="molecule type" value="Genomic_DNA"/>
</dbReference>
<sequence length="190" mass="20806">MNMIESSKLRLYKWLSITSQQKIAMLKDAKSAHTKIAKSKWMISLIGQHSICLAVSLVYRAMHAKRKRGIMMADLEKEQQDLQKESRSFEEDYFGTGGYQEETSAELAEPLTLRSRDASDNESEVGSGTGIGLAALALSIISLFVFPVLCGVAGIILGFVARRRGASSGTWAITIGAISLVLGLFILPFF</sequence>
<feature type="transmembrane region" description="Helical" evidence="1">
    <location>
        <begin position="171"/>
        <end position="189"/>
    </location>
</feature>
<reference evidence="2 3" key="1">
    <citation type="submission" date="2020-08" db="EMBL/GenBank/DDBJ databases">
        <title>Genomic Encyclopedia of Type Strains, Phase IV (KMG-IV): sequencing the most valuable type-strain genomes for metagenomic binning, comparative biology and taxonomic classification.</title>
        <authorList>
            <person name="Goeker M."/>
        </authorList>
    </citation>
    <scope>NUCLEOTIDE SEQUENCE [LARGE SCALE GENOMIC DNA]</scope>
    <source>
        <strain evidence="2 3">DSM 5391</strain>
    </source>
</reference>
<dbReference type="PANTHER" id="PTHR40040">
    <property type="entry name" value="SMALL HYDROPHOBIC PROTEIN-RELATED"/>
    <property type="match status" value="1"/>
</dbReference>
<feature type="transmembrane region" description="Helical" evidence="1">
    <location>
        <begin position="131"/>
        <end position="159"/>
    </location>
</feature>
<evidence type="ECO:0000256" key="1">
    <source>
        <dbReference type="SAM" id="Phobius"/>
    </source>
</evidence>
<accession>A0A7X0HSJ7</accession>
<name>A0A7X0HSJ7_9BACI</name>
<dbReference type="AlphaFoldDB" id="A0A7X0HSJ7"/>
<protein>
    <recommendedName>
        <fullName evidence="4">DUF4190 domain-containing protein</fullName>
    </recommendedName>
</protein>
<organism evidence="2 3">
    <name type="scientific">Bacillus benzoevorans</name>
    <dbReference type="NCBI Taxonomy" id="1456"/>
    <lineage>
        <taxon>Bacteria</taxon>
        <taxon>Bacillati</taxon>
        <taxon>Bacillota</taxon>
        <taxon>Bacilli</taxon>
        <taxon>Bacillales</taxon>
        <taxon>Bacillaceae</taxon>
        <taxon>Bacillus</taxon>
    </lineage>
</organism>
<evidence type="ECO:0000313" key="3">
    <source>
        <dbReference type="Proteomes" id="UP000531594"/>
    </source>
</evidence>
<dbReference type="Proteomes" id="UP000531594">
    <property type="component" value="Unassembled WGS sequence"/>
</dbReference>
<dbReference type="PANTHER" id="PTHR40040:SF1">
    <property type="entry name" value="MEMBRANE PROTEIN"/>
    <property type="match status" value="1"/>
</dbReference>
<keyword evidence="1" id="KW-1133">Transmembrane helix</keyword>
<dbReference type="InterPro" id="IPR055338">
    <property type="entry name" value="YqfX-like"/>
</dbReference>
<gene>
    <name evidence="2" type="ORF">HNR53_002660</name>
</gene>